<protein>
    <submittedName>
        <fullName evidence="2">Uncharacterized protein</fullName>
    </submittedName>
</protein>
<dbReference type="EMBL" id="CADEAL010004214">
    <property type="protein sequence ID" value="CAB1454460.1"/>
    <property type="molecule type" value="Genomic_DNA"/>
</dbReference>
<accession>A0A9N7VRL9</accession>
<reference evidence="2" key="1">
    <citation type="submission" date="2020-03" db="EMBL/GenBank/DDBJ databases">
        <authorList>
            <person name="Weist P."/>
        </authorList>
    </citation>
    <scope>NUCLEOTIDE SEQUENCE</scope>
</reference>
<evidence type="ECO:0000256" key="1">
    <source>
        <dbReference type="SAM" id="MobiDB-lite"/>
    </source>
</evidence>
<evidence type="ECO:0000313" key="3">
    <source>
        <dbReference type="Proteomes" id="UP001153269"/>
    </source>
</evidence>
<sequence>MSCLNPAGFPRSTPVTCPPGRDRVRVVCPPVRRHTTLQHDNQRDSQTLGGATSTGPCSLRLTGNSRSGFERRRRCHRLGCGQTRLNEAKPETRDACGHPVLKMSEESTSEKAVETKEEVRYREQPSLLGWFCELFSGLLLPDSGATLLQFPPPLLRQPITLHHY</sequence>
<gene>
    <name evidence="2" type="ORF">PLEPLA_LOCUS42226</name>
</gene>
<organism evidence="2 3">
    <name type="scientific">Pleuronectes platessa</name>
    <name type="common">European plaice</name>
    <dbReference type="NCBI Taxonomy" id="8262"/>
    <lineage>
        <taxon>Eukaryota</taxon>
        <taxon>Metazoa</taxon>
        <taxon>Chordata</taxon>
        <taxon>Craniata</taxon>
        <taxon>Vertebrata</taxon>
        <taxon>Euteleostomi</taxon>
        <taxon>Actinopterygii</taxon>
        <taxon>Neopterygii</taxon>
        <taxon>Teleostei</taxon>
        <taxon>Neoteleostei</taxon>
        <taxon>Acanthomorphata</taxon>
        <taxon>Carangaria</taxon>
        <taxon>Pleuronectiformes</taxon>
        <taxon>Pleuronectoidei</taxon>
        <taxon>Pleuronectidae</taxon>
        <taxon>Pleuronectes</taxon>
    </lineage>
</organism>
<feature type="region of interest" description="Disordered" evidence="1">
    <location>
        <begin position="1"/>
        <end position="64"/>
    </location>
</feature>
<dbReference type="Proteomes" id="UP001153269">
    <property type="component" value="Unassembled WGS sequence"/>
</dbReference>
<comment type="caution">
    <text evidence="2">The sequence shown here is derived from an EMBL/GenBank/DDBJ whole genome shotgun (WGS) entry which is preliminary data.</text>
</comment>
<proteinExistence type="predicted"/>
<keyword evidence="3" id="KW-1185">Reference proteome</keyword>
<name>A0A9N7VRL9_PLEPL</name>
<dbReference type="AlphaFoldDB" id="A0A9N7VRL9"/>
<evidence type="ECO:0000313" key="2">
    <source>
        <dbReference type="EMBL" id="CAB1454460.1"/>
    </source>
</evidence>
<feature type="compositionally biased region" description="Polar residues" evidence="1">
    <location>
        <begin position="44"/>
        <end position="64"/>
    </location>
</feature>